<feature type="region of interest" description="Disordered" evidence="1">
    <location>
        <begin position="1"/>
        <end position="38"/>
    </location>
</feature>
<feature type="compositionally biased region" description="Basic and acidic residues" evidence="1">
    <location>
        <begin position="1"/>
        <end position="13"/>
    </location>
</feature>
<proteinExistence type="predicted"/>
<dbReference type="AlphaFoldDB" id="J3M4W1"/>
<dbReference type="Proteomes" id="UP000006038">
    <property type="component" value="Chromosome 5"/>
</dbReference>
<dbReference type="Gramene" id="OB05G16350.1">
    <property type="protein sequence ID" value="OB05G16350.1"/>
    <property type="gene ID" value="OB05G16350"/>
</dbReference>
<reference evidence="2" key="2">
    <citation type="submission" date="2013-04" db="UniProtKB">
        <authorList>
            <consortium name="EnsemblPlants"/>
        </authorList>
    </citation>
    <scope>IDENTIFICATION</scope>
</reference>
<protein>
    <submittedName>
        <fullName evidence="2">Uncharacterized protein</fullName>
    </submittedName>
</protein>
<evidence type="ECO:0000313" key="3">
    <source>
        <dbReference type="Proteomes" id="UP000006038"/>
    </source>
</evidence>
<evidence type="ECO:0000313" key="2">
    <source>
        <dbReference type="EnsemblPlants" id="OB05G16350.1"/>
    </source>
</evidence>
<organism evidence="2">
    <name type="scientific">Oryza brachyantha</name>
    <name type="common">malo sina</name>
    <dbReference type="NCBI Taxonomy" id="4533"/>
    <lineage>
        <taxon>Eukaryota</taxon>
        <taxon>Viridiplantae</taxon>
        <taxon>Streptophyta</taxon>
        <taxon>Embryophyta</taxon>
        <taxon>Tracheophyta</taxon>
        <taxon>Spermatophyta</taxon>
        <taxon>Magnoliopsida</taxon>
        <taxon>Liliopsida</taxon>
        <taxon>Poales</taxon>
        <taxon>Poaceae</taxon>
        <taxon>BOP clade</taxon>
        <taxon>Oryzoideae</taxon>
        <taxon>Oryzeae</taxon>
        <taxon>Oryzinae</taxon>
        <taxon>Oryza</taxon>
    </lineage>
</organism>
<accession>J3M4W1</accession>
<reference evidence="2" key="1">
    <citation type="journal article" date="2013" name="Nat. Commun.">
        <title>Whole-genome sequencing of Oryza brachyantha reveals mechanisms underlying Oryza genome evolution.</title>
        <authorList>
            <person name="Chen J."/>
            <person name="Huang Q."/>
            <person name="Gao D."/>
            <person name="Wang J."/>
            <person name="Lang Y."/>
            <person name="Liu T."/>
            <person name="Li B."/>
            <person name="Bai Z."/>
            <person name="Luis Goicoechea J."/>
            <person name="Liang C."/>
            <person name="Chen C."/>
            <person name="Zhang W."/>
            <person name="Sun S."/>
            <person name="Liao Y."/>
            <person name="Zhang X."/>
            <person name="Yang L."/>
            <person name="Song C."/>
            <person name="Wang M."/>
            <person name="Shi J."/>
            <person name="Liu G."/>
            <person name="Liu J."/>
            <person name="Zhou H."/>
            <person name="Zhou W."/>
            <person name="Yu Q."/>
            <person name="An N."/>
            <person name="Chen Y."/>
            <person name="Cai Q."/>
            <person name="Wang B."/>
            <person name="Liu B."/>
            <person name="Min J."/>
            <person name="Huang Y."/>
            <person name="Wu H."/>
            <person name="Li Z."/>
            <person name="Zhang Y."/>
            <person name="Yin Y."/>
            <person name="Song W."/>
            <person name="Jiang J."/>
            <person name="Jackson S.A."/>
            <person name="Wing R.A."/>
            <person name="Wang J."/>
            <person name="Chen M."/>
        </authorList>
    </citation>
    <scope>NUCLEOTIDE SEQUENCE [LARGE SCALE GENOMIC DNA]</scope>
    <source>
        <strain evidence="2">cv. IRGC 101232</strain>
    </source>
</reference>
<feature type="compositionally biased region" description="Basic residues" evidence="1">
    <location>
        <begin position="14"/>
        <end position="24"/>
    </location>
</feature>
<sequence length="77" mass="8418">MQALRDLQRERGEHHRRLGRRRQGVHAAVARGGGGHGRRPGLAVIQGVQRLLQGPVILQSVHCVLDHCVHLAMVAAP</sequence>
<name>J3M4W1_ORYBR</name>
<evidence type="ECO:0000256" key="1">
    <source>
        <dbReference type="SAM" id="MobiDB-lite"/>
    </source>
</evidence>
<dbReference type="HOGENOM" id="CLU_2642065_0_0_1"/>
<dbReference type="EnsemblPlants" id="OB05G16350.1">
    <property type="protein sequence ID" value="OB05G16350.1"/>
    <property type="gene ID" value="OB05G16350"/>
</dbReference>
<keyword evidence="3" id="KW-1185">Reference proteome</keyword>